<feature type="domain" description="Yeast cell wall synthesis Kre9/Knh1-like N-terminal" evidence="4">
    <location>
        <begin position="27"/>
        <end position="121"/>
    </location>
</feature>
<dbReference type="PANTHER" id="PTHR40633">
    <property type="entry name" value="MATRIX PROTEIN, PUTATIVE (AFU_ORTHOLOGUE AFUA_8G05410)-RELATED"/>
    <property type="match status" value="1"/>
</dbReference>
<dbReference type="InterPro" id="IPR018466">
    <property type="entry name" value="Kre9/Knh1-like_N"/>
</dbReference>
<protein>
    <recommendedName>
        <fullName evidence="4">Yeast cell wall synthesis Kre9/Knh1-like N-terminal domain-containing protein</fullName>
    </recommendedName>
</protein>
<feature type="compositionally biased region" description="Low complexity" evidence="2">
    <location>
        <begin position="203"/>
        <end position="219"/>
    </location>
</feature>
<organism evidence="5 6">
    <name type="scientific">Mycena belliarum</name>
    <dbReference type="NCBI Taxonomy" id="1033014"/>
    <lineage>
        <taxon>Eukaryota</taxon>
        <taxon>Fungi</taxon>
        <taxon>Dikarya</taxon>
        <taxon>Basidiomycota</taxon>
        <taxon>Agaricomycotina</taxon>
        <taxon>Agaricomycetes</taxon>
        <taxon>Agaricomycetidae</taxon>
        <taxon>Agaricales</taxon>
        <taxon>Marasmiineae</taxon>
        <taxon>Mycenaceae</taxon>
        <taxon>Mycena</taxon>
    </lineage>
</organism>
<dbReference type="Pfam" id="PF10342">
    <property type="entry name" value="Kre9_KNH"/>
    <property type="match status" value="1"/>
</dbReference>
<dbReference type="EMBL" id="JARJCN010000023">
    <property type="protein sequence ID" value="KAJ7089790.1"/>
    <property type="molecule type" value="Genomic_DNA"/>
</dbReference>
<keyword evidence="1 3" id="KW-0732">Signal</keyword>
<evidence type="ECO:0000313" key="6">
    <source>
        <dbReference type="Proteomes" id="UP001222325"/>
    </source>
</evidence>
<dbReference type="PANTHER" id="PTHR40633:SF1">
    <property type="entry name" value="GPI ANCHORED SERINE-THREONINE RICH PROTEIN (AFU_ORTHOLOGUE AFUA_1G03630)"/>
    <property type="match status" value="1"/>
</dbReference>
<feature type="region of interest" description="Disordered" evidence="2">
    <location>
        <begin position="159"/>
        <end position="219"/>
    </location>
</feature>
<gene>
    <name evidence="5" type="ORF">B0H15DRAFT_779812</name>
</gene>
<evidence type="ECO:0000256" key="2">
    <source>
        <dbReference type="SAM" id="MobiDB-lite"/>
    </source>
</evidence>
<feature type="chain" id="PRO_5042192159" description="Yeast cell wall synthesis Kre9/Knh1-like N-terminal domain-containing protein" evidence="3">
    <location>
        <begin position="21"/>
        <end position="259"/>
    </location>
</feature>
<dbReference type="Proteomes" id="UP001222325">
    <property type="component" value="Unassembled WGS sequence"/>
</dbReference>
<evidence type="ECO:0000256" key="1">
    <source>
        <dbReference type="ARBA" id="ARBA00022729"/>
    </source>
</evidence>
<accession>A0AAD6U4P4</accession>
<comment type="caution">
    <text evidence="5">The sequence shown here is derived from an EMBL/GenBank/DDBJ whole genome shotgun (WGS) entry which is preliminary data.</text>
</comment>
<evidence type="ECO:0000313" key="5">
    <source>
        <dbReference type="EMBL" id="KAJ7089790.1"/>
    </source>
</evidence>
<sequence>MFTSLLFTTVLASSAVLVQAIVQPNEPAPGTVFKQGATCHIAWGPDDTGSKTDWKGMAIELMTGPNNPMIHVTTVAQNQDGSVAGNFDYPCPEVNPNSDIYFYQFSSPAVGNFTWTGRFTIAAADGSTTPPTETEQSATGPIKWGKGALVDAASAVAAPSFQGTTPPPSGGASNSASGSGAGASVPPPASSSSKPVVQSNTRAAATTSSGSGKSAGAAAQVSPTGSSAAVAGGPMGLGAPVWPLAAVMTVSAMAFTLFL</sequence>
<feature type="signal peptide" evidence="3">
    <location>
        <begin position="1"/>
        <end position="20"/>
    </location>
</feature>
<dbReference type="AlphaFoldDB" id="A0AAD6U4P4"/>
<name>A0AAD6U4P4_9AGAR</name>
<evidence type="ECO:0000256" key="3">
    <source>
        <dbReference type="SAM" id="SignalP"/>
    </source>
</evidence>
<feature type="compositionally biased region" description="Low complexity" evidence="2">
    <location>
        <begin position="170"/>
        <end position="184"/>
    </location>
</feature>
<proteinExistence type="predicted"/>
<keyword evidence="6" id="KW-1185">Reference proteome</keyword>
<dbReference type="InterPro" id="IPR052982">
    <property type="entry name" value="SRP1/TIP1-like"/>
</dbReference>
<reference evidence="5" key="1">
    <citation type="submission" date="2023-03" db="EMBL/GenBank/DDBJ databases">
        <title>Massive genome expansion in bonnet fungi (Mycena s.s.) driven by repeated elements and novel gene families across ecological guilds.</title>
        <authorList>
            <consortium name="Lawrence Berkeley National Laboratory"/>
            <person name="Harder C.B."/>
            <person name="Miyauchi S."/>
            <person name="Viragh M."/>
            <person name="Kuo A."/>
            <person name="Thoen E."/>
            <person name="Andreopoulos B."/>
            <person name="Lu D."/>
            <person name="Skrede I."/>
            <person name="Drula E."/>
            <person name="Henrissat B."/>
            <person name="Morin E."/>
            <person name="Kohler A."/>
            <person name="Barry K."/>
            <person name="LaButti K."/>
            <person name="Morin E."/>
            <person name="Salamov A."/>
            <person name="Lipzen A."/>
            <person name="Mereny Z."/>
            <person name="Hegedus B."/>
            <person name="Baldrian P."/>
            <person name="Stursova M."/>
            <person name="Weitz H."/>
            <person name="Taylor A."/>
            <person name="Grigoriev I.V."/>
            <person name="Nagy L.G."/>
            <person name="Martin F."/>
            <person name="Kauserud H."/>
        </authorList>
    </citation>
    <scope>NUCLEOTIDE SEQUENCE</scope>
    <source>
        <strain evidence="5">CBHHK173m</strain>
    </source>
</reference>
<evidence type="ECO:0000259" key="4">
    <source>
        <dbReference type="Pfam" id="PF10342"/>
    </source>
</evidence>